<name>A0A8S0VDY5_OLEEU</name>
<evidence type="ECO:0000313" key="2">
    <source>
        <dbReference type="EMBL" id="CAA3032061.1"/>
    </source>
</evidence>
<protein>
    <submittedName>
        <fullName evidence="2">Uncharacterized protein</fullName>
    </submittedName>
</protein>
<evidence type="ECO:0000256" key="1">
    <source>
        <dbReference type="SAM" id="Phobius"/>
    </source>
</evidence>
<proteinExistence type="predicted"/>
<feature type="transmembrane region" description="Helical" evidence="1">
    <location>
        <begin position="46"/>
        <end position="69"/>
    </location>
</feature>
<feature type="non-terminal residue" evidence="2">
    <location>
        <position position="1"/>
    </location>
</feature>
<keyword evidence="1" id="KW-1133">Transmembrane helix</keyword>
<evidence type="ECO:0000313" key="3">
    <source>
        <dbReference type="Proteomes" id="UP000594638"/>
    </source>
</evidence>
<dbReference type="Proteomes" id="UP000594638">
    <property type="component" value="Unassembled WGS sequence"/>
</dbReference>
<dbReference type="Gramene" id="OE9A074899T1">
    <property type="protein sequence ID" value="OE9A074899C1"/>
    <property type="gene ID" value="OE9A074899"/>
</dbReference>
<keyword evidence="1" id="KW-0472">Membrane</keyword>
<feature type="transmembrane region" description="Helical" evidence="1">
    <location>
        <begin position="132"/>
        <end position="153"/>
    </location>
</feature>
<comment type="caution">
    <text evidence="2">The sequence shown here is derived from an EMBL/GenBank/DDBJ whole genome shotgun (WGS) entry which is preliminary data.</text>
</comment>
<accession>A0A8S0VDY5</accession>
<dbReference type="EMBL" id="CACTIH010009521">
    <property type="protein sequence ID" value="CAA3032061.1"/>
    <property type="molecule type" value="Genomic_DNA"/>
</dbReference>
<keyword evidence="3" id="KW-1185">Reference proteome</keyword>
<organism evidence="2 3">
    <name type="scientific">Olea europaea subsp. europaea</name>
    <dbReference type="NCBI Taxonomy" id="158383"/>
    <lineage>
        <taxon>Eukaryota</taxon>
        <taxon>Viridiplantae</taxon>
        <taxon>Streptophyta</taxon>
        <taxon>Embryophyta</taxon>
        <taxon>Tracheophyta</taxon>
        <taxon>Spermatophyta</taxon>
        <taxon>Magnoliopsida</taxon>
        <taxon>eudicotyledons</taxon>
        <taxon>Gunneridae</taxon>
        <taxon>Pentapetalae</taxon>
        <taxon>asterids</taxon>
        <taxon>lamiids</taxon>
        <taxon>Lamiales</taxon>
        <taxon>Oleaceae</taxon>
        <taxon>Oleeae</taxon>
        <taxon>Olea</taxon>
    </lineage>
</organism>
<sequence length="244" mass="27831">FAPFHTVTKPYTDSLLHTASHRESEYAKNFNFVQVMAKQRIDSMDVSLCFFLLVVTTVFGALELCIYMFKFVQKEKLIHTCSDCFSVKMLIYPKALTLVTGTKMDLLMTNLENIQIKKDACFQVQDPDGKKMIWVVPVNVLNLLFVNLILYIMCGFKLSYFIQATLIYCCTNDNATNYLCRGINLATNIEYLNIYFATSKTHCKTNYAKNTSCYKIYILGQDGATTFGLEGPTLVDDAMIIDSW</sequence>
<gene>
    <name evidence="2" type="ORF">OLEA9_A074899</name>
</gene>
<dbReference type="AlphaFoldDB" id="A0A8S0VDY5"/>
<reference evidence="2 3" key="1">
    <citation type="submission" date="2019-12" db="EMBL/GenBank/DDBJ databases">
        <authorList>
            <person name="Alioto T."/>
            <person name="Alioto T."/>
            <person name="Gomez Garrido J."/>
        </authorList>
    </citation>
    <scope>NUCLEOTIDE SEQUENCE [LARGE SCALE GENOMIC DNA]</scope>
</reference>
<keyword evidence="1" id="KW-0812">Transmembrane</keyword>